<dbReference type="SUPFAM" id="SSF57625">
    <property type="entry name" value="Invertebrate chitin-binding proteins"/>
    <property type="match status" value="1"/>
</dbReference>
<dbReference type="PANTHER" id="PTHR23301:SF0">
    <property type="entry name" value="CHITIN-BINDING TYPE-2 DOMAIN-CONTAINING PROTEIN-RELATED"/>
    <property type="match status" value="1"/>
</dbReference>
<keyword evidence="4" id="KW-1015">Disulfide bond</keyword>
<dbReference type="Pfam" id="PF01607">
    <property type="entry name" value="CBM_14"/>
    <property type="match status" value="1"/>
</dbReference>
<evidence type="ECO:0000256" key="1">
    <source>
        <dbReference type="ARBA" id="ARBA00022669"/>
    </source>
</evidence>
<evidence type="ECO:0000259" key="7">
    <source>
        <dbReference type="PROSITE" id="PS50940"/>
    </source>
</evidence>
<dbReference type="GO" id="GO:0005576">
    <property type="term" value="C:extracellular region"/>
    <property type="evidence" value="ECO:0007669"/>
    <property type="project" value="InterPro"/>
</dbReference>
<dbReference type="InterPro" id="IPR051940">
    <property type="entry name" value="Chitin_bind-dev_reg"/>
</dbReference>
<dbReference type="AlphaFoldDB" id="A0A0P4X114"/>
<keyword evidence="2 6" id="KW-0732">Signal</keyword>
<keyword evidence="3" id="KW-0677">Repeat</keyword>
<feature type="signal peptide" evidence="6">
    <location>
        <begin position="1"/>
        <end position="16"/>
    </location>
</feature>
<dbReference type="InterPro" id="IPR002557">
    <property type="entry name" value="Chitin-bd_dom"/>
</dbReference>
<dbReference type="PROSITE" id="PS50940">
    <property type="entry name" value="CHIT_BIND_II"/>
    <property type="match status" value="1"/>
</dbReference>
<feature type="chain" id="PRO_5006071170" description="Chitin-binding type-2 domain-containing protein" evidence="6">
    <location>
        <begin position="17"/>
        <end position="134"/>
    </location>
</feature>
<dbReference type="EMBL" id="GDRN01034489">
    <property type="protein sequence ID" value="JAI67442.1"/>
    <property type="molecule type" value="Transcribed_RNA"/>
</dbReference>
<evidence type="ECO:0000256" key="3">
    <source>
        <dbReference type="ARBA" id="ARBA00022737"/>
    </source>
</evidence>
<evidence type="ECO:0000313" key="8">
    <source>
        <dbReference type="EMBL" id="JAI67442.1"/>
    </source>
</evidence>
<sequence>MQLTLILTVCLGVILASAPSDGVPAYFTASPMISSRCPMPPGPYPHYMANPADCGSFYMCSWDTAFLMDCPTGLHFNTELQVCDFPINSHCAAAAAATKAHVQDTNTTTTAINDANHAPADIITTTAPDYDTTI</sequence>
<evidence type="ECO:0000256" key="6">
    <source>
        <dbReference type="SAM" id="SignalP"/>
    </source>
</evidence>
<accession>A0A0P4X114</accession>
<dbReference type="Gene3D" id="2.170.140.10">
    <property type="entry name" value="Chitin binding domain"/>
    <property type="match status" value="1"/>
</dbReference>
<dbReference type="InterPro" id="IPR036508">
    <property type="entry name" value="Chitin-bd_dom_sf"/>
</dbReference>
<feature type="domain" description="Chitin-binding type-2" evidence="7">
    <location>
        <begin position="34"/>
        <end position="93"/>
    </location>
</feature>
<keyword evidence="1" id="KW-0147">Chitin-binding</keyword>
<organism evidence="8">
    <name type="scientific">Scylla olivacea</name>
    <name type="common">Orange mud crab</name>
    <name type="synonym">Cancer olivacea</name>
    <dbReference type="NCBI Taxonomy" id="85551"/>
    <lineage>
        <taxon>Eukaryota</taxon>
        <taxon>Metazoa</taxon>
        <taxon>Ecdysozoa</taxon>
        <taxon>Arthropoda</taxon>
        <taxon>Crustacea</taxon>
        <taxon>Multicrustacea</taxon>
        <taxon>Malacostraca</taxon>
        <taxon>Eumalacostraca</taxon>
        <taxon>Eucarida</taxon>
        <taxon>Decapoda</taxon>
        <taxon>Pleocyemata</taxon>
        <taxon>Brachyura</taxon>
        <taxon>Eubrachyura</taxon>
        <taxon>Portunoidea</taxon>
        <taxon>Portunidae</taxon>
        <taxon>Portuninae</taxon>
        <taxon>Scylla</taxon>
    </lineage>
</organism>
<dbReference type="GO" id="GO:0008061">
    <property type="term" value="F:chitin binding"/>
    <property type="evidence" value="ECO:0007669"/>
    <property type="project" value="UniProtKB-KW"/>
</dbReference>
<proteinExistence type="predicted"/>
<evidence type="ECO:0000256" key="4">
    <source>
        <dbReference type="ARBA" id="ARBA00023157"/>
    </source>
</evidence>
<reference evidence="8" key="1">
    <citation type="submission" date="2015-09" db="EMBL/GenBank/DDBJ databases">
        <title>Scylla olivacea transcriptome.</title>
        <authorList>
            <person name="Ikhwanuddin M."/>
        </authorList>
    </citation>
    <scope>NUCLEOTIDE SEQUENCE</scope>
</reference>
<dbReference type="SMART" id="SM00494">
    <property type="entry name" value="ChtBD2"/>
    <property type="match status" value="1"/>
</dbReference>
<evidence type="ECO:0000256" key="5">
    <source>
        <dbReference type="ARBA" id="ARBA00023180"/>
    </source>
</evidence>
<name>A0A0P4X114_SCYOL</name>
<evidence type="ECO:0000256" key="2">
    <source>
        <dbReference type="ARBA" id="ARBA00022729"/>
    </source>
</evidence>
<protein>
    <recommendedName>
        <fullName evidence="7">Chitin-binding type-2 domain-containing protein</fullName>
    </recommendedName>
</protein>
<keyword evidence="5" id="KW-0325">Glycoprotein</keyword>
<dbReference type="PANTHER" id="PTHR23301">
    <property type="entry name" value="CHITIN BINDING PERITROPHIN-A"/>
    <property type="match status" value="1"/>
</dbReference>